<evidence type="ECO:0000256" key="8">
    <source>
        <dbReference type="ARBA" id="ARBA00023136"/>
    </source>
</evidence>
<dbReference type="PANTHER" id="PTHR48041">
    <property type="entry name" value="ABC TRANSPORTER G FAMILY MEMBER 28"/>
    <property type="match status" value="1"/>
</dbReference>
<dbReference type="InterPro" id="IPR043926">
    <property type="entry name" value="ABCG_dom"/>
</dbReference>
<sequence length="701" mass="79170">MGKRSIQLPLVPHDQVQINIEQCEPFEDHDSLTQSLRKATGLSFRPNHDSEVNRTMSTVTVVPAMTLSWHNVVARPIVKDSANKTFLDKVFSVEEAIDGPHLHREKILDNVFGVAEPGEVLALMGASGAGKTSLLNILTHRNLNTLNVAGAIKINGQIVDRDLMRKVSAYVEQDDMFVATMTVKEHLNFVSVLKMGKTHTPRDQRRRVRMVMDDLELHRCADTIIGSPKGTKGLSGGEKKRLAFASEILTSPPILFCDEPTSGLDAFLAQQVVQVLKKLASKKGMTIVLTIHQPSSQVFQLFDKVCLLSEGRTVFLGTGEQAEEMWSLLGYPLPLNFNPADHFIATLAIMRDREEECRGKAYKMCDHFADSSDGRELYRAAVGPLNSTTSNSSAYSEEDIWRGNEKAKLHAVQKYKSTWSQQVWAITKRSFLTYYREPMLFQVRFYQCVLVAAIFSMLYFQVPIKQETVMNVNGLLFLTVTSMNFMFQFAVVEYFCNELPIFLREHFSGLYRIDSYFVAKNLAELPQYILIPVVFSTIIYWMTGISGSITGYLTYVLVAILSANVGISIGYLMSCIFGTLSVAIMMLPIFVIPLLAFGGFYMKTDSIPSYFQYLRYLSYFNYGFETLAISEWSRVESIPGCTSASAEMTGGRCYKDGRAVLESFNFQEDNFYRNIGIMFFMIFTFRILAYLALFTKTSLKR</sequence>
<feature type="transmembrane region" description="Helical" evidence="9">
    <location>
        <begin position="474"/>
        <end position="496"/>
    </location>
</feature>
<dbReference type="InterPro" id="IPR017871">
    <property type="entry name" value="ABC_transporter-like_CS"/>
</dbReference>
<keyword evidence="12" id="KW-1185">Reference proteome</keyword>
<dbReference type="Pfam" id="PF19055">
    <property type="entry name" value="ABC2_membrane_7"/>
    <property type="match status" value="1"/>
</dbReference>
<dbReference type="InterPro" id="IPR050352">
    <property type="entry name" value="ABCG_transporters"/>
</dbReference>
<evidence type="ECO:0000256" key="2">
    <source>
        <dbReference type="ARBA" id="ARBA00005814"/>
    </source>
</evidence>
<evidence type="ECO:0000313" key="12">
    <source>
        <dbReference type="Proteomes" id="UP001175271"/>
    </source>
</evidence>
<dbReference type="GO" id="GO:0140359">
    <property type="term" value="F:ABC-type transporter activity"/>
    <property type="evidence" value="ECO:0007669"/>
    <property type="project" value="InterPro"/>
</dbReference>
<dbReference type="AlphaFoldDB" id="A0AA39M2Y5"/>
<keyword evidence="4 9" id="KW-0812">Transmembrane</keyword>
<dbReference type="GO" id="GO:0016887">
    <property type="term" value="F:ATP hydrolysis activity"/>
    <property type="evidence" value="ECO:0007669"/>
    <property type="project" value="InterPro"/>
</dbReference>
<evidence type="ECO:0000256" key="1">
    <source>
        <dbReference type="ARBA" id="ARBA00004141"/>
    </source>
</evidence>
<dbReference type="Gene3D" id="3.40.50.300">
    <property type="entry name" value="P-loop containing nucleotide triphosphate hydrolases"/>
    <property type="match status" value="1"/>
</dbReference>
<accession>A0AA39M2Y5</accession>
<dbReference type="PANTHER" id="PTHR48041:SF139">
    <property type="entry name" value="PROTEIN SCARLET"/>
    <property type="match status" value="1"/>
</dbReference>
<keyword evidence="3" id="KW-0813">Transport</keyword>
<feature type="transmembrane region" description="Helical" evidence="9">
    <location>
        <begin position="445"/>
        <end position="462"/>
    </location>
</feature>
<dbReference type="InterPro" id="IPR003439">
    <property type="entry name" value="ABC_transporter-like_ATP-bd"/>
</dbReference>
<reference evidence="11" key="1">
    <citation type="submission" date="2023-06" db="EMBL/GenBank/DDBJ databases">
        <title>Genomic analysis of the entomopathogenic nematode Steinernema hermaphroditum.</title>
        <authorList>
            <person name="Schwarz E.M."/>
            <person name="Heppert J.K."/>
            <person name="Baniya A."/>
            <person name="Schwartz H.T."/>
            <person name="Tan C.-H."/>
            <person name="Antoshechkin I."/>
            <person name="Sternberg P.W."/>
            <person name="Goodrich-Blair H."/>
            <person name="Dillman A.R."/>
        </authorList>
    </citation>
    <scope>NUCLEOTIDE SEQUENCE</scope>
    <source>
        <strain evidence="11">PS9179</strain>
        <tissue evidence="11">Whole animal</tissue>
    </source>
</reference>
<evidence type="ECO:0000256" key="3">
    <source>
        <dbReference type="ARBA" id="ARBA00022448"/>
    </source>
</evidence>
<proteinExistence type="inferred from homology"/>
<name>A0AA39M2Y5_9BILA</name>
<keyword evidence="6" id="KW-0067">ATP-binding</keyword>
<comment type="similarity">
    <text evidence="2">Belongs to the ABC transporter superfamily. ABCG family. Eye pigment precursor importer (TC 3.A.1.204) subfamily.</text>
</comment>
<organism evidence="11 12">
    <name type="scientific">Steinernema hermaphroditum</name>
    <dbReference type="NCBI Taxonomy" id="289476"/>
    <lineage>
        <taxon>Eukaryota</taxon>
        <taxon>Metazoa</taxon>
        <taxon>Ecdysozoa</taxon>
        <taxon>Nematoda</taxon>
        <taxon>Chromadorea</taxon>
        <taxon>Rhabditida</taxon>
        <taxon>Tylenchina</taxon>
        <taxon>Panagrolaimomorpha</taxon>
        <taxon>Strongyloidoidea</taxon>
        <taxon>Steinernematidae</taxon>
        <taxon>Steinernema</taxon>
    </lineage>
</organism>
<evidence type="ECO:0000256" key="9">
    <source>
        <dbReference type="SAM" id="Phobius"/>
    </source>
</evidence>
<evidence type="ECO:0000259" key="10">
    <source>
        <dbReference type="PROSITE" id="PS50893"/>
    </source>
</evidence>
<keyword evidence="8 9" id="KW-0472">Membrane</keyword>
<dbReference type="SMART" id="SM00382">
    <property type="entry name" value="AAA"/>
    <property type="match status" value="1"/>
</dbReference>
<feature type="transmembrane region" description="Helical" evidence="9">
    <location>
        <begin position="580"/>
        <end position="602"/>
    </location>
</feature>
<comment type="subcellular location">
    <subcellularLocation>
        <location evidence="1">Membrane</location>
        <topology evidence="1">Multi-pass membrane protein</topology>
    </subcellularLocation>
</comment>
<keyword evidence="5" id="KW-0547">Nucleotide-binding</keyword>
<evidence type="ECO:0000256" key="7">
    <source>
        <dbReference type="ARBA" id="ARBA00022989"/>
    </source>
</evidence>
<dbReference type="CDD" id="cd03213">
    <property type="entry name" value="ABCG_EPDR"/>
    <property type="match status" value="1"/>
</dbReference>
<dbReference type="SUPFAM" id="SSF52540">
    <property type="entry name" value="P-loop containing nucleoside triphosphate hydrolases"/>
    <property type="match status" value="1"/>
</dbReference>
<keyword evidence="7 9" id="KW-1133">Transmembrane helix</keyword>
<dbReference type="PROSITE" id="PS50893">
    <property type="entry name" value="ABC_TRANSPORTER_2"/>
    <property type="match status" value="1"/>
</dbReference>
<evidence type="ECO:0000313" key="11">
    <source>
        <dbReference type="EMBL" id="KAK0418639.1"/>
    </source>
</evidence>
<dbReference type="InterPro" id="IPR027417">
    <property type="entry name" value="P-loop_NTPase"/>
</dbReference>
<dbReference type="Proteomes" id="UP001175271">
    <property type="component" value="Unassembled WGS sequence"/>
</dbReference>
<comment type="caution">
    <text evidence="11">The sequence shown here is derived from an EMBL/GenBank/DDBJ whole genome shotgun (WGS) entry which is preliminary data.</text>
</comment>
<feature type="transmembrane region" description="Helical" evidence="9">
    <location>
        <begin position="671"/>
        <end position="693"/>
    </location>
</feature>
<dbReference type="InterPro" id="IPR003593">
    <property type="entry name" value="AAA+_ATPase"/>
</dbReference>
<gene>
    <name evidence="11" type="ORF">QR680_013683</name>
</gene>
<dbReference type="Pfam" id="PF00005">
    <property type="entry name" value="ABC_tran"/>
    <property type="match status" value="1"/>
</dbReference>
<dbReference type="PROSITE" id="PS00211">
    <property type="entry name" value="ABC_TRANSPORTER_1"/>
    <property type="match status" value="1"/>
</dbReference>
<dbReference type="EMBL" id="JAUCMV010000002">
    <property type="protein sequence ID" value="KAK0418639.1"/>
    <property type="molecule type" value="Genomic_DNA"/>
</dbReference>
<evidence type="ECO:0000256" key="6">
    <source>
        <dbReference type="ARBA" id="ARBA00022840"/>
    </source>
</evidence>
<dbReference type="GO" id="GO:0005886">
    <property type="term" value="C:plasma membrane"/>
    <property type="evidence" value="ECO:0007669"/>
    <property type="project" value="TreeGrafter"/>
</dbReference>
<evidence type="ECO:0000256" key="5">
    <source>
        <dbReference type="ARBA" id="ARBA00022741"/>
    </source>
</evidence>
<evidence type="ECO:0000256" key="4">
    <source>
        <dbReference type="ARBA" id="ARBA00022692"/>
    </source>
</evidence>
<dbReference type="Pfam" id="PF01061">
    <property type="entry name" value="ABC2_membrane"/>
    <property type="match status" value="1"/>
</dbReference>
<protein>
    <recommendedName>
        <fullName evidence="10">ABC transporter domain-containing protein</fullName>
    </recommendedName>
</protein>
<feature type="domain" description="ABC transporter" evidence="10">
    <location>
        <begin position="91"/>
        <end position="335"/>
    </location>
</feature>
<dbReference type="GO" id="GO:0005524">
    <property type="term" value="F:ATP binding"/>
    <property type="evidence" value="ECO:0007669"/>
    <property type="project" value="UniProtKB-KW"/>
</dbReference>
<dbReference type="InterPro" id="IPR013525">
    <property type="entry name" value="ABC2_TM"/>
</dbReference>